<dbReference type="Pfam" id="PF02992">
    <property type="entry name" value="Transposase_21"/>
    <property type="match status" value="1"/>
</dbReference>
<gene>
    <name evidence="1" type="ORF">MGAL_10B010779</name>
</gene>
<accession>A0A8B6HL66</accession>
<proteinExistence type="predicted"/>
<keyword evidence="2" id="KW-1185">Reference proteome</keyword>
<sequence length="903" mass="103737">MADEYNMKKKRKRGPYRQKEIIKKDGLPIPVLTLNGSVPTLDLTSNESTEQLHENYIFESEVNQSFVFEDEIQNNLLSKESPAPEASMLQSTIDHCDQVDAITFEQATEIDLKSDDPELDDILKSLYEETIELEDPFELWEDSNDDEHTFTNFDQNDDLNSDYDLRPLYPGASVTVGAFMLLLALFTTNFGVSSEGTQVLLNIIAFALPFEHNLCTKLHEFKKFFTNLRIPLVKHFYCGHCLGAIENTSLKNCPYEFCKKPFSKNDGNYFLEIPLQNQIQNLFSQENFYERLQHRFMRNTPDGTYEDIYDGKIYKSLNKENGLLSNPDNISFTFNTDGAAVFKSSKVSAWPIFLVINELPYKLRMKRENMILASLWFGSQKPAMGTFLKPFQHSMKNLYNGIECFSPKRGAFLSKGILLCGTADLPARSILCNHIQYNGAYSCWKCEQQGTSAAVGKGQTRVFPFDEANPKGPERTVHNVIENARQALNGTHGTSSVVKGIKGPSWLSFFPEFDIVNGIAIDYMHGVLLGVQKLLLELWFAQKHSSKPFNFFQKLCQVDERLISIRPTTEITRLPRTIQNDLKYWKASEYRSFLLYYGAPVLHGILDQERWSHYLLLVNAMHVLLKYGSTDEEVNEAEMYLLEFCKNFPRLYNGCYMRLNIHQLLHLADCVRNLGPLYTHSCFSFEDKNGALIRMIRGTQNIDSQIVTGVSFLQKLPELKQNCIEKGSVCESIYNSMECPYILKRMKKIGNIGYILGGIKEITLSASENVALHNFFGYELIQMKFQCFKRLELKDCIVYGKSYTRMVKRNNSVIEYKCRGLINFGQVKFFINLVENDQQYYLAFIEKLRCGNYAPKSNILRVSKTAFLEVIPIENITTSCMLVTYDCAQYSYICKFPNKMESD</sequence>
<protein>
    <recommendedName>
        <fullName evidence="3">Transposase domain-containing protein</fullName>
    </recommendedName>
</protein>
<dbReference type="PANTHER" id="PTHR46579:SF1">
    <property type="entry name" value="F5_8 TYPE C DOMAIN-CONTAINING PROTEIN"/>
    <property type="match status" value="1"/>
</dbReference>
<dbReference type="AlphaFoldDB" id="A0A8B6HL66"/>
<reference evidence="1" key="1">
    <citation type="submission" date="2018-11" db="EMBL/GenBank/DDBJ databases">
        <authorList>
            <person name="Alioto T."/>
            <person name="Alioto T."/>
        </authorList>
    </citation>
    <scope>NUCLEOTIDE SEQUENCE</scope>
</reference>
<dbReference type="EMBL" id="UYJE01010206">
    <property type="protein sequence ID" value="VDI80811.1"/>
    <property type="molecule type" value="Genomic_DNA"/>
</dbReference>
<evidence type="ECO:0000313" key="2">
    <source>
        <dbReference type="Proteomes" id="UP000596742"/>
    </source>
</evidence>
<organism evidence="1 2">
    <name type="scientific">Mytilus galloprovincialis</name>
    <name type="common">Mediterranean mussel</name>
    <dbReference type="NCBI Taxonomy" id="29158"/>
    <lineage>
        <taxon>Eukaryota</taxon>
        <taxon>Metazoa</taxon>
        <taxon>Spiralia</taxon>
        <taxon>Lophotrochozoa</taxon>
        <taxon>Mollusca</taxon>
        <taxon>Bivalvia</taxon>
        <taxon>Autobranchia</taxon>
        <taxon>Pteriomorphia</taxon>
        <taxon>Mytilida</taxon>
        <taxon>Mytiloidea</taxon>
        <taxon>Mytilidae</taxon>
        <taxon>Mytilinae</taxon>
        <taxon>Mytilus</taxon>
    </lineage>
</organism>
<dbReference type="OrthoDB" id="10010998at2759"/>
<comment type="caution">
    <text evidence="1">The sequence shown here is derived from an EMBL/GenBank/DDBJ whole genome shotgun (WGS) entry which is preliminary data.</text>
</comment>
<evidence type="ECO:0008006" key="3">
    <source>
        <dbReference type="Google" id="ProtNLM"/>
    </source>
</evidence>
<evidence type="ECO:0000313" key="1">
    <source>
        <dbReference type="EMBL" id="VDI80811.1"/>
    </source>
</evidence>
<dbReference type="InterPro" id="IPR004242">
    <property type="entry name" value="Transposase_21"/>
</dbReference>
<name>A0A8B6HL66_MYTGA</name>
<dbReference type="PANTHER" id="PTHR46579">
    <property type="entry name" value="F5/8 TYPE C DOMAIN-CONTAINING PROTEIN-RELATED"/>
    <property type="match status" value="1"/>
</dbReference>
<dbReference type="Proteomes" id="UP000596742">
    <property type="component" value="Unassembled WGS sequence"/>
</dbReference>